<evidence type="ECO:0000259" key="4">
    <source>
        <dbReference type="Pfam" id="PF01557"/>
    </source>
</evidence>
<gene>
    <name evidence="5" type="ORF">JQ615_38415</name>
</gene>
<dbReference type="PROSITE" id="PS51318">
    <property type="entry name" value="TAT"/>
    <property type="match status" value="1"/>
</dbReference>
<comment type="similarity">
    <text evidence="1">Belongs to the FAH family.</text>
</comment>
<dbReference type="GO" id="GO:0016787">
    <property type="term" value="F:hydrolase activity"/>
    <property type="evidence" value="ECO:0007669"/>
    <property type="project" value="UniProtKB-KW"/>
</dbReference>
<reference evidence="6" key="1">
    <citation type="journal article" date="2021" name="ISME J.">
        <title>Evolutionary origin and ecological implication of a unique nif island in free-living Bradyrhizobium lineages.</title>
        <authorList>
            <person name="Tao J."/>
        </authorList>
    </citation>
    <scope>NUCLEOTIDE SEQUENCE [LARGE SCALE GENOMIC DNA]</scope>
    <source>
        <strain evidence="6">SZCCT0434</strain>
    </source>
</reference>
<keyword evidence="5" id="KW-0378">Hydrolase</keyword>
<protein>
    <submittedName>
        <fullName evidence="5">Fumarylacetoacetate hydrolase family protein</fullName>
    </submittedName>
</protein>
<keyword evidence="3" id="KW-0732">Signal</keyword>
<dbReference type="PANTHER" id="PTHR42796:SF4">
    <property type="entry name" value="FUMARYLACETOACETATE HYDROLASE DOMAIN-CONTAINING PROTEIN 2A"/>
    <property type="match status" value="1"/>
</dbReference>
<dbReference type="Proteomes" id="UP001315278">
    <property type="component" value="Unassembled WGS sequence"/>
</dbReference>
<feature type="chain" id="PRO_5046307545" evidence="3">
    <location>
        <begin position="27"/>
        <end position="377"/>
    </location>
</feature>
<evidence type="ECO:0000256" key="3">
    <source>
        <dbReference type="SAM" id="SignalP"/>
    </source>
</evidence>
<dbReference type="InterPro" id="IPR036663">
    <property type="entry name" value="Fumarylacetoacetase_C_sf"/>
</dbReference>
<evidence type="ECO:0000313" key="5">
    <source>
        <dbReference type="EMBL" id="MBR0801243.1"/>
    </source>
</evidence>
<dbReference type="InterPro" id="IPR006311">
    <property type="entry name" value="TAT_signal"/>
</dbReference>
<keyword evidence="6" id="KW-1185">Reference proteome</keyword>
<sequence>MQSRRKLMKSGLAAAALATTNVGVHATEERMSHSGTSGELPRQLTALAIRREDGRETLVVKTEAGVLDVAAASKLLGYSPPLSLEELLTKGGNAELKALVEAALKSPAAKSTFVDESKIRFGRLFKNPGKIICVGLNYREHAEEAGAKPPAQPILFNKYNNALAPHRATIQLPPRDICHKFDYETELVVVIGRRASNVSVDEALSYVAGYAVGHDFTSRDLQLETGGQWMVGKTLDGFAPIGPYFVSADQVDPNNLNLETRVNGEVRQSVNTTKFIFNPQKLIAYTSRLFALEPGDIIFTGTPSGVIVGYPKEKQVWLKAGDKVESTIQGLGTLSFDLAWSETAAGTRSRPTEFARHTSDPLLTTQERATEGFICFA</sequence>
<evidence type="ECO:0000313" key="6">
    <source>
        <dbReference type="Proteomes" id="UP001315278"/>
    </source>
</evidence>
<name>A0ABS5FWK6_9BRAD</name>
<evidence type="ECO:0000256" key="1">
    <source>
        <dbReference type="ARBA" id="ARBA00010211"/>
    </source>
</evidence>
<comment type="caution">
    <text evidence="5">The sequence shown here is derived from an EMBL/GenBank/DDBJ whole genome shotgun (WGS) entry which is preliminary data.</text>
</comment>
<feature type="domain" description="Fumarylacetoacetase-like C-terminal" evidence="4">
    <location>
        <begin position="130"/>
        <end position="335"/>
    </location>
</feature>
<dbReference type="EMBL" id="JAFCJH010000075">
    <property type="protein sequence ID" value="MBR0801243.1"/>
    <property type="molecule type" value="Genomic_DNA"/>
</dbReference>
<dbReference type="RefSeq" id="WP_212495352.1">
    <property type="nucleotide sequence ID" value="NZ_JAFCJH010000075.1"/>
</dbReference>
<dbReference type="InterPro" id="IPR051121">
    <property type="entry name" value="FAH"/>
</dbReference>
<dbReference type="Gene3D" id="3.90.850.10">
    <property type="entry name" value="Fumarylacetoacetase-like, C-terminal domain"/>
    <property type="match status" value="1"/>
</dbReference>
<dbReference type="SUPFAM" id="SSF56529">
    <property type="entry name" value="FAH"/>
    <property type="match status" value="1"/>
</dbReference>
<organism evidence="5 6">
    <name type="scientific">Bradyrhizobium jicamae</name>
    <dbReference type="NCBI Taxonomy" id="280332"/>
    <lineage>
        <taxon>Bacteria</taxon>
        <taxon>Pseudomonadati</taxon>
        <taxon>Pseudomonadota</taxon>
        <taxon>Alphaproteobacteria</taxon>
        <taxon>Hyphomicrobiales</taxon>
        <taxon>Nitrobacteraceae</taxon>
        <taxon>Bradyrhizobium</taxon>
    </lineage>
</organism>
<dbReference type="PANTHER" id="PTHR42796">
    <property type="entry name" value="FUMARYLACETOACETATE HYDROLASE DOMAIN-CONTAINING PROTEIN 2A-RELATED"/>
    <property type="match status" value="1"/>
</dbReference>
<dbReference type="Pfam" id="PF01557">
    <property type="entry name" value="FAA_hydrolase"/>
    <property type="match status" value="1"/>
</dbReference>
<evidence type="ECO:0000256" key="2">
    <source>
        <dbReference type="ARBA" id="ARBA00022723"/>
    </source>
</evidence>
<keyword evidence="2" id="KW-0479">Metal-binding</keyword>
<proteinExistence type="inferred from homology"/>
<feature type="signal peptide" evidence="3">
    <location>
        <begin position="1"/>
        <end position="26"/>
    </location>
</feature>
<dbReference type="InterPro" id="IPR011234">
    <property type="entry name" value="Fumarylacetoacetase-like_C"/>
</dbReference>
<accession>A0ABS5FWK6</accession>